<proteinExistence type="predicted"/>
<name>A0A117NIN3_PICGL</name>
<geneLocation type="mitochondrion" evidence="1"/>
<organism evidence="1">
    <name type="scientific">Picea glauca</name>
    <name type="common">White spruce</name>
    <name type="synonym">Pinus glauca</name>
    <dbReference type="NCBI Taxonomy" id="3330"/>
    <lineage>
        <taxon>Eukaryota</taxon>
        <taxon>Viridiplantae</taxon>
        <taxon>Streptophyta</taxon>
        <taxon>Embryophyta</taxon>
        <taxon>Tracheophyta</taxon>
        <taxon>Spermatophyta</taxon>
        <taxon>Pinopsida</taxon>
        <taxon>Pinidae</taxon>
        <taxon>Conifers I</taxon>
        <taxon>Pinales</taxon>
        <taxon>Pinaceae</taxon>
        <taxon>Picea</taxon>
    </lineage>
</organism>
<dbReference type="EMBL" id="LKAM01000002">
    <property type="protein sequence ID" value="KUM50150.1"/>
    <property type="molecule type" value="Genomic_DNA"/>
</dbReference>
<reference evidence="1" key="1">
    <citation type="journal article" date="2015" name="Genome Biol. Evol.">
        <title>Organellar Genomes of White Spruce (Picea glauca): Assembly and Annotation.</title>
        <authorList>
            <person name="Jackman S.D."/>
            <person name="Warren R.L."/>
            <person name="Gibb E.A."/>
            <person name="Vandervalk B.P."/>
            <person name="Mohamadi H."/>
            <person name="Chu J."/>
            <person name="Raymond A."/>
            <person name="Pleasance S."/>
            <person name="Coope R."/>
            <person name="Wildung M.R."/>
            <person name="Ritland C.E."/>
            <person name="Bousquet J."/>
            <person name="Jones S.J."/>
            <person name="Bohlmann J."/>
            <person name="Birol I."/>
        </authorList>
    </citation>
    <scope>NUCLEOTIDE SEQUENCE [LARGE SCALE GENOMIC DNA]</scope>
    <source>
        <tissue evidence="1">Flushing bud</tissue>
    </source>
</reference>
<accession>A0A117NIN3</accession>
<sequence length="31" mass="3397">MDPLLSSLVKASFLACLKLVIRGKIAYFVTV</sequence>
<evidence type="ECO:0000313" key="1">
    <source>
        <dbReference type="EMBL" id="KUM50150.1"/>
    </source>
</evidence>
<protein>
    <submittedName>
        <fullName evidence="1">Uncharacterized protein</fullName>
    </submittedName>
</protein>
<comment type="caution">
    <text evidence="1">The sequence shown here is derived from an EMBL/GenBank/DDBJ whole genome shotgun (WGS) entry which is preliminary data.</text>
</comment>
<gene>
    <name evidence="1" type="ORF">ABT39_MTgene3379</name>
</gene>
<dbReference type="AlphaFoldDB" id="A0A117NIN3"/>
<keyword evidence="1" id="KW-0496">Mitochondrion</keyword>